<evidence type="ECO:0000313" key="4">
    <source>
        <dbReference type="Proteomes" id="UP000593571"/>
    </source>
</evidence>
<dbReference type="Proteomes" id="UP000593571">
    <property type="component" value="Unassembled WGS sequence"/>
</dbReference>
<feature type="signal peptide" evidence="2">
    <location>
        <begin position="1"/>
        <end position="23"/>
    </location>
</feature>
<name>A0A7J8FII4_ROUAE</name>
<keyword evidence="4" id="KW-1185">Reference proteome</keyword>
<evidence type="ECO:0008006" key="5">
    <source>
        <dbReference type="Google" id="ProtNLM"/>
    </source>
</evidence>
<feature type="chain" id="PRO_5029533751" description="Secreted protein" evidence="2">
    <location>
        <begin position="24"/>
        <end position="121"/>
    </location>
</feature>
<accession>A0A7J8FII4</accession>
<organism evidence="3 4">
    <name type="scientific">Rousettus aegyptiacus</name>
    <name type="common">Egyptian fruit bat</name>
    <name type="synonym">Pteropus aegyptiacus</name>
    <dbReference type="NCBI Taxonomy" id="9407"/>
    <lineage>
        <taxon>Eukaryota</taxon>
        <taxon>Metazoa</taxon>
        <taxon>Chordata</taxon>
        <taxon>Craniata</taxon>
        <taxon>Vertebrata</taxon>
        <taxon>Euteleostomi</taxon>
        <taxon>Mammalia</taxon>
        <taxon>Eutheria</taxon>
        <taxon>Laurasiatheria</taxon>
        <taxon>Chiroptera</taxon>
        <taxon>Yinpterochiroptera</taxon>
        <taxon>Pteropodoidea</taxon>
        <taxon>Pteropodidae</taxon>
        <taxon>Rousettinae</taxon>
        <taxon>Rousettus</taxon>
    </lineage>
</organism>
<feature type="region of interest" description="Disordered" evidence="1">
    <location>
        <begin position="75"/>
        <end position="121"/>
    </location>
</feature>
<comment type="caution">
    <text evidence="3">The sequence shown here is derived from an EMBL/GenBank/DDBJ whole genome shotgun (WGS) entry which is preliminary data.</text>
</comment>
<protein>
    <recommendedName>
        <fullName evidence="5">Secreted protein</fullName>
    </recommendedName>
</protein>
<reference evidence="3 4" key="1">
    <citation type="journal article" date="2020" name="Nature">
        <title>Six reference-quality genomes reveal evolution of bat adaptations.</title>
        <authorList>
            <person name="Jebb D."/>
            <person name="Huang Z."/>
            <person name="Pippel M."/>
            <person name="Hughes G.M."/>
            <person name="Lavrichenko K."/>
            <person name="Devanna P."/>
            <person name="Winkler S."/>
            <person name="Jermiin L.S."/>
            <person name="Skirmuntt E.C."/>
            <person name="Katzourakis A."/>
            <person name="Burkitt-Gray L."/>
            <person name="Ray D.A."/>
            <person name="Sullivan K.A.M."/>
            <person name="Roscito J.G."/>
            <person name="Kirilenko B.M."/>
            <person name="Davalos L.M."/>
            <person name="Corthals A.P."/>
            <person name="Power M.L."/>
            <person name="Jones G."/>
            <person name="Ransome R.D."/>
            <person name="Dechmann D.K.N."/>
            <person name="Locatelli A.G."/>
            <person name="Puechmaille S.J."/>
            <person name="Fedrigo O."/>
            <person name="Jarvis E.D."/>
            <person name="Hiller M."/>
            <person name="Vernes S.C."/>
            <person name="Myers E.W."/>
            <person name="Teeling E.C."/>
        </authorList>
    </citation>
    <scope>NUCLEOTIDE SEQUENCE [LARGE SCALE GENOMIC DNA]</scope>
    <source>
        <strain evidence="3">MRouAeg1</strain>
        <tissue evidence="3">Muscle</tissue>
    </source>
</reference>
<evidence type="ECO:0000313" key="3">
    <source>
        <dbReference type="EMBL" id="KAF6447563.1"/>
    </source>
</evidence>
<dbReference type="EMBL" id="JACASE010000007">
    <property type="protein sequence ID" value="KAF6447563.1"/>
    <property type="molecule type" value="Genomic_DNA"/>
</dbReference>
<evidence type="ECO:0000256" key="2">
    <source>
        <dbReference type="SAM" id="SignalP"/>
    </source>
</evidence>
<sequence>MHTHPSISTNALFFLLLLQTTAGKKIKHQPQPSATRKYVASDCDCCKENGKGLLFQRQPRTSAIATSEKCTIARSFPRTEQNLEGPDQESRRQPLLSAHASRQHHHAFKDEKSFTTARDSE</sequence>
<dbReference type="AlphaFoldDB" id="A0A7J8FII4"/>
<feature type="compositionally biased region" description="Basic and acidic residues" evidence="1">
    <location>
        <begin position="108"/>
        <end position="121"/>
    </location>
</feature>
<proteinExistence type="predicted"/>
<keyword evidence="2" id="KW-0732">Signal</keyword>
<gene>
    <name evidence="3" type="ORF">HJG63_011990</name>
</gene>
<evidence type="ECO:0000256" key="1">
    <source>
        <dbReference type="SAM" id="MobiDB-lite"/>
    </source>
</evidence>